<accession>Q8LIW7</accession>
<feature type="compositionally biased region" description="Gly residues" evidence="1">
    <location>
        <begin position="275"/>
        <end position="287"/>
    </location>
</feature>
<dbReference type="EMBL" id="AP003380">
    <property type="protein sequence ID" value="BAB92561.1"/>
    <property type="molecule type" value="Genomic_DNA"/>
</dbReference>
<dbReference type="AlphaFoldDB" id="Q8LIW7"/>
<feature type="region of interest" description="Disordered" evidence="1">
    <location>
        <begin position="250"/>
        <end position="375"/>
    </location>
</feature>
<organism evidence="2">
    <name type="scientific">Oryza sativa subsp. japonica</name>
    <name type="common">Rice</name>
    <dbReference type="NCBI Taxonomy" id="39947"/>
    <lineage>
        <taxon>Eukaryota</taxon>
        <taxon>Viridiplantae</taxon>
        <taxon>Streptophyta</taxon>
        <taxon>Embryophyta</taxon>
        <taxon>Tracheophyta</taxon>
        <taxon>Spermatophyta</taxon>
        <taxon>Magnoliopsida</taxon>
        <taxon>Liliopsida</taxon>
        <taxon>Poales</taxon>
        <taxon>Poaceae</taxon>
        <taxon>BOP clade</taxon>
        <taxon>Oryzoideae</taxon>
        <taxon>Oryzeae</taxon>
        <taxon>Oryzinae</taxon>
        <taxon>Oryza</taxon>
        <taxon>Oryza sativa</taxon>
    </lineage>
</organism>
<feature type="compositionally biased region" description="Low complexity" evidence="1">
    <location>
        <begin position="108"/>
        <end position="119"/>
    </location>
</feature>
<sequence>MRAPQGSDARGGGPRWTGSTGRGRSGTPRGADVAPTRWPRGSHVGGQMDCPDLPPGRSDGGGGSRPGAHGHGSNRPSGRGAWRRGATLRRRKAASGGDRPVAEGGDVAATRTATAAAKRLGGGVAAKRRGREGGGEEGPHRQRLTTASDGGRWRRRDKLRNHLANTKKGVREREEDGRGRGSRPKVAAMVELTGVRGGGEADGVALGLANPTAATARPGVAASGYRSGGGEADGVALGLANPTAATARPGVAASGYRSGGGGEEGDGARAIEGTGELGEMGKKGQGIAGMRRREREREGVGAGDAGARAGGADVARGKRARAVARWRLRTAGGQKWETGPTSGPHLSATRREEAAGSPPRSDPTGPAGSDGWAAGVGVSGGDGACCAPGGGGSRPALQLELAERWMQGEDGDGVDGGTGSGGAPQRGRPRIRPPHGGIRPPRARSGWGDAGPWTAAMGVEWGLTAAESALPTAAGDDGIGRRRWEESRAWQTTASGWRGIVWRRGRRPVWRREAQPMAAEAGSAREARAVEMEAGLAREARPAVDEATSGRGGAAGGCGAVFGA</sequence>
<feature type="compositionally biased region" description="Basic residues" evidence="1">
    <location>
        <begin position="317"/>
        <end position="328"/>
    </location>
</feature>
<evidence type="ECO:0000313" key="2">
    <source>
        <dbReference type="EMBL" id="BAB92561.1"/>
    </source>
</evidence>
<feature type="compositionally biased region" description="Gly residues" evidence="1">
    <location>
        <begin position="414"/>
        <end position="424"/>
    </location>
</feature>
<reference evidence="2" key="1">
    <citation type="journal article" date="2002" name="Nature">
        <title>The genome sequence and structure of rice chromosome 1.</title>
        <authorList>
            <person name="Sasaki T."/>
            <person name="Matsumoto T."/>
            <person name="Yamamoto K."/>
            <person name="Sakata K."/>
            <person name="Baba T."/>
            <person name="Katayose Y."/>
            <person name="Wu J."/>
            <person name="Niimura Y."/>
            <person name="Cheng Z."/>
            <person name="Nagamura Y."/>
            <person name="Antonio B.A."/>
            <person name="Kanamori H."/>
            <person name="Hosokawa S."/>
            <person name="Masukawa M."/>
            <person name="Arikawa K."/>
            <person name="Chiden Y."/>
            <person name="Hayashi M."/>
            <person name="Okamoto M."/>
            <person name="Ando T."/>
            <person name="Aoki H."/>
            <person name="Arita K."/>
            <person name="Hamada M."/>
            <person name="Harada C."/>
            <person name="Hijishita S."/>
            <person name="Honda M."/>
            <person name="Ichikawa Y."/>
            <person name="Idonuma A."/>
            <person name="Iijima M."/>
            <person name="Ikeda M."/>
            <person name="Ikeno M."/>
            <person name="Itoh S."/>
            <person name="Itoh T."/>
            <person name="Itoh Y."/>
            <person name="Itoh Y."/>
            <person name="Iwabuchi A."/>
            <person name="Kamiya K."/>
            <person name="Karasawa W."/>
            <person name="Katagiri S."/>
            <person name="Kikuta A."/>
            <person name="Kobayashi N."/>
            <person name="Kono I."/>
            <person name="Machita K."/>
            <person name="Maehara T."/>
            <person name="Mizuno H."/>
            <person name="Mizubayashi T."/>
            <person name="Mukai Y."/>
            <person name="Nagasaki H."/>
            <person name="Nakashima M."/>
            <person name="Nakama Y."/>
            <person name="Nakamichi Y."/>
            <person name="Nakamura M."/>
            <person name="Namiki N."/>
            <person name="Negishi M."/>
            <person name="Ohta I."/>
            <person name="Ono N."/>
            <person name="Saji S."/>
            <person name="Sakai K."/>
            <person name="Shibata M."/>
            <person name="Shimokawa T."/>
            <person name="Shomura A."/>
            <person name="Song J."/>
            <person name="Takazaki Y."/>
            <person name="Terasawa K."/>
            <person name="Tsuji K."/>
            <person name="Waki K."/>
            <person name="Yamagata H."/>
            <person name="Yamane H."/>
            <person name="Yoshiki S."/>
            <person name="Yoshihara R."/>
            <person name="Yukawa K."/>
            <person name="Zhong H."/>
            <person name="Iwama H."/>
            <person name="Endo T."/>
            <person name="Ito H."/>
            <person name="Hahn J.H."/>
            <person name="Kim H.I."/>
            <person name="Eun M.Y."/>
            <person name="Yano M."/>
            <person name="Jiang J."/>
            <person name="Gojobori T."/>
        </authorList>
    </citation>
    <scope>NUCLEOTIDE SEQUENCE</scope>
</reference>
<proteinExistence type="predicted"/>
<evidence type="ECO:0000256" key="1">
    <source>
        <dbReference type="SAM" id="MobiDB-lite"/>
    </source>
</evidence>
<feature type="compositionally biased region" description="Basic and acidic residues" evidence="1">
    <location>
        <begin position="131"/>
        <end position="140"/>
    </location>
</feature>
<feature type="compositionally biased region" description="Low complexity" evidence="1">
    <location>
        <begin position="434"/>
        <end position="444"/>
    </location>
</feature>
<gene>
    <name evidence="2" type="primary">P0497A05.4</name>
</gene>
<feature type="compositionally biased region" description="Gly residues" evidence="1">
    <location>
        <begin position="9"/>
        <end position="24"/>
    </location>
</feature>
<feature type="region of interest" description="Disordered" evidence="1">
    <location>
        <begin position="1"/>
        <end position="184"/>
    </location>
</feature>
<feature type="compositionally biased region" description="Basic and acidic residues" evidence="1">
    <location>
        <begin position="169"/>
        <end position="179"/>
    </location>
</feature>
<protein>
    <submittedName>
        <fullName evidence="2">p0497A05.4 protein</fullName>
    </submittedName>
</protein>
<feature type="compositionally biased region" description="Low complexity" evidence="1">
    <location>
        <begin position="305"/>
        <end position="314"/>
    </location>
</feature>
<feature type="region of interest" description="Disordered" evidence="1">
    <location>
        <begin position="408"/>
        <end position="450"/>
    </location>
</feature>
<dbReference type="Proteomes" id="UP000817658">
    <property type="component" value="Chromosome 1"/>
</dbReference>
<name>Q8LIW7_ORYSJ</name>